<reference evidence="1" key="1">
    <citation type="submission" date="2022-07" db="EMBL/GenBank/DDBJ databases">
        <title>Genome Sequence of Phlebia brevispora.</title>
        <authorList>
            <person name="Buettner E."/>
        </authorList>
    </citation>
    <scope>NUCLEOTIDE SEQUENCE</scope>
    <source>
        <strain evidence="1">MPL23</strain>
    </source>
</reference>
<proteinExistence type="predicted"/>
<sequence length="746" mass="83598">MPSSTSSHPCLPKDLLDKLKGEPAYSFSNSLIFSSTFEQLRLQALDLSDGGSGILLETEFTQPTLVDEAMFGGLAASNLLGHLMCNTMHFRRGDQKTALHWAICNADVPLTYEMIRIGINIDHKDSEGVTPLFLALESIFTQNRLTESAADLVHLRRFPPSIQAIMVSEGKPENVANKIKCLTHIITLLIEQHADVNVSAFGCTPLNLAAELGQWEVAKLLLVHGATPIDPESLRLSPPSNKARLSSIQCEVCPADPRPAQPCPCWSGKLLSQCHDAAKIRYPDHFLCRCGARKVYAACCAKRGLVLRERWNREERRLRATQDTTCYNFGIHAEVPQVYEVRWARWKTILDETADEGIEGTEWRDKWLAYLRFTKRDEDIDPAFMYAFTSNSNFIPRPWGIGCISKIEAKRCMDTWNADVDKYVLDGHDPRSALDIEIEAKIATHGGPLHRRCEADGCTKVEGRDIEKLKCCSKCKLVFYCSKSCQLKSWKAHKEDCAEKKHRAQVLSSQLTMEQALAAMVESSGWNCDSLHWFGLLATADLYQGGTRHSTAATDTPFLDTLYLYLTPNFQQSYPLTTPMSTIPSSGSRFLLIFHDQHVRFMESESEGDAGVVYKRIGFASKMLVKIPARKVLRSTTVYEAIPNIWKDAMLKAVAPEGVQYLVVAYDYTVMKQQGANDSSSAEALYNEISEDLPKVLIEVPTVEVLKKYGPQPWLTMCENEMKKRITGIALSEDSPVLSTVFSLFQ</sequence>
<comment type="caution">
    <text evidence="1">The sequence shown here is derived from an EMBL/GenBank/DDBJ whole genome shotgun (WGS) entry which is preliminary data.</text>
</comment>
<organism evidence="1 2">
    <name type="scientific">Phlebia brevispora</name>
    <dbReference type="NCBI Taxonomy" id="194682"/>
    <lineage>
        <taxon>Eukaryota</taxon>
        <taxon>Fungi</taxon>
        <taxon>Dikarya</taxon>
        <taxon>Basidiomycota</taxon>
        <taxon>Agaricomycotina</taxon>
        <taxon>Agaricomycetes</taxon>
        <taxon>Polyporales</taxon>
        <taxon>Meruliaceae</taxon>
        <taxon>Phlebia</taxon>
    </lineage>
</organism>
<dbReference type="Proteomes" id="UP001148662">
    <property type="component" value="Unassembled WGS sequence"/>
</dbReference>
<gene>
    <name evidence="1" type="ORF">NM688_g4838</name>
</gene>
<evidence type="ECO:0000313" key="1">
    <source>
        <dbReference type="EMBL" id="KAJ3551213.1"/>
    </source>
</evidence>
<dbReference type="EMBL" id="JANHOG010000837">
    <property type="protein sequence ID" value="KAJ3551213.1"/>
    <property type="molecule type" value="Genomic_DNA"/>
</dbReference>
<protein>
    <submittedName>
        <fullName evidence="1">Uncharacterized protein</fullName>
    </submittedName>
</protein>
<accession>A0ACC1T2C9</accession>
<evidence type="ECO:0000313" key="2">
    <source>
        <dbReference type="Proteomes" id="UP001148662"/>
    </source>
</evidence>
<name>A0ACC1T2C9_9APHY</name>
<keyword evidence="2" id="KW-1185">Reference proteome</keyword>